<protein>
    <submittedName>
        <fullName evidence="1">Uncharacterized protein</fullName>
    </submittedName>
</protein>
<gene>
    <name evidence="1" type="ORF">Vadar_028466</name>
</gene>
<proteinExistence type="predicted"/>
<keyword evidence="2" id="KW-1185">Reference proteome</keyword>
<accession>A0ACB7YGI0</accession>
<dbReference type="EMBL" id="CM037158">
    <property type="protein sequence ID" value="KAH7852731.1"/>
    <property type="molecule type" value="Genomic_DNA"/>
</dbReference>
<sequence length="237" mass="26258">MAMNIVRAHPAQLQAGPVQLAVDWEEHGILGPIRDQGDVVVTCQAIEGLYNLLNRGSMIQLSPKHLVDCVRPLATHVYRSYYDDPFQFAVDKGIRMGQALPYHPSKHPCVPQKLPVMKIRSWSTIPDYDEEALMRAVSIQPVAVAVKLARHLRIYQQGVYMGSDILDLHPLHRSPDHAILLTGYGNVEGIDCWKVRNSQGTDWGIAGTGFIARNSILPSSIPPLLTHGTIPEGPYGF</sequence>
<reference evidence="1 2" key="1">
    <citation type="journal article" date="2021" name="Hortic Res">
        <title>High-quality reference genome and annotation aids understanding of berry development for evergreen blueberry (Vaccinium darrowii).</title>
        <authorList>
            <person name="Yu J."/>
            <person name="Hulse-Kemp A.M."/>
            <person name="Babiker E."/>
            <person name="Staton M."/>
        </authorList>
    </citation>
    <scope>NUCLEOTIDE SEQUENCE [LARGE SCALE GENOMIC DNA]</scope>
    <source>
        <strain evidence="2">cv. NJ 8807/NJ 8810</strain>
        <tissue evidence="1">Young leaf</tissue>
    </source>
</reference>
<organism evidence="1 2">
    <name type="scientific">Vaccinium darrowii</name>
    <dbReference type="NCBI Taxonomy" id="229202"/>
    <lineage>
        <taxon>Eukaryota</taxon>
        <taxon>Viridiplantae</taxon>
        <taxon>Streptophyta</taxon>
        <taxon>Embryophyta</taxon>
        <taxon>Tracheophyta</taxon>
        <taxon>Spermatophyta</taxon>
        <taxon>Magnoliopsida</taxon>
        <taxon>eudicotyledons</taxon>
        <taxon>Gunneridae</taxon>
        <taxon>Pentapetalae</taxon>
        <taxon>asterids</taxon>
        <taxon>Ericales</taxon>
        <taxon>Ericaceae</taxon>
        <taxon>Vaccinioideae</taxon>
        <taxon>Vaccinieae</taxon>
        <taxon>Vaccinium</taxon>
    </lineage>
</organism>
<dbReference type="Proteomes" id="UP000828048">
    <property type="component" value="Chromosome 8"/>
</dbReference>
<comment type="caution">
    <text evidence="1">The sequence shown here is derived from an EMBL/GenBank/DDBJ whole genome shotgun (WGS) entry which is preliminary data.</text>
</comment>
<name>A0ACB7YGI0_9ERIC</name>
<evidence type="ECO:0000313" key="2">
    <source>
        <dbReference type="Proteomes" id="UP000828048"/>
    </source>
</evidence>
<evidence type="ECO:0000313" key="1">
    <source>
        <dbReference type="EMBL" id="KAH7852731.1"/>
    </source>
</evidence>